<gene>
    <name evidence="1" type="primary">g368</name>
    <name evidence="1" type="ORF">NpPPO83_00000368</name>
</gene>
<proteinExistence type="predicted"/>
<keyword evidence="2" id="KW-1185">Reference proteome</keyword>
<dbReference type="EMBL" id="BSXG01000064">
    <property type="protein sequence ID" value="GME33425.1"/>
    <property type="molecule type" value="Genomic_DNA"/>
</dbReference>
<accession>A0ACB5SBD2</accession>
<comment type="caution">
    <text evidence="1">The sequence shown here is derived from an EMBL/GenBank/DDBJ whole genome shotgun (WGS) entry which is preliminary data.</text>
</comment>
<protein>
    <submittedName>
        <fullName evidence="1">Uncharacterized protein</fullName>
    </submittedName>
</protein>
<sequence length="273" mass="30401">MSDEDLVRQLRLEYPHINWSVECREEAPPPPSPQPTEPATTSSATATAASSPASLDDDHGAASADCTCAHDAEPALERNHNTTPAAGSTPEPPEFIYPAPPGSNFAQLPPHARDFYTYLPGTVSPTVYREMLRYAHPTTLPLHPQPALPSPDVAPPLTSHSVMPPEAAARAAETRAAFDRFRNDPLAPAFLRHNHTQVRGDDEEVEEVVDEVWGESMTVPWGYRRTQTGSRRRRPQRWRPLKAVEEEGEKGEERVEEKKEKRGRKRKIARSEV</sequence>
<evidence type="ECO:0000313" key="2">
    <source>
        <dbReference type="Proteomes" id="UP001165186"/>
    </source>
</evidence>
<organism evidence="1 2">
    <name type="scientific">Neofusicoccum parvum</name>
    <dbReference type="NCBI Taxonomy" id="310453"/>
    <lineage>
        <taxon>Eukaryota</taxon>
        <taxon>Fungi</taxon>
        <taxon>Dikarya</taxon>
        <taxon>Ascomycota</taxon>
        <taxon>Pezizomycotina</taxon>
        <taxon>Dothideomycetes</taxon>
        <taxon>Dothideomycetes incertae sedis</taxon>
        <taxon>Botryosphaeriales</taxon>
        <taxon>Botryosphaeriaceae</taxon>
        <taxon>Neofusicoccum</taxon>
    </lineage>
</organism>
<reference evidence="1" key="1">
    <citation type="submission" date="2024-09" db="EMBL/GenBank/DDBJ databases">
        <title>Draft Genome Sequences of Neofusicoccum parvum.</title>
        <authorList>
            <person name="Ashida A."/>
            <person name="Camagna M."/>
            <person name="Tanaka A."/>
            <person name="Takemoto D."/>
        </authorList>
    </citation>
    <scope>NUCLEOTIDE SEQUENCE</scope>
    <source>
        <strain evidence="1">PPO83</strain>
    </source>
</reference>
<name>A0ACB5SBD2_9PEZI</name>
<evidence type="ECO:0000313" key="1">
    <source>
        <dbReference type="EMBL" id="GME33425.1"/>
    </source>
</evidence>
<dbReference type="Proteomes" id="UP001165186">
    <property type="component" value="Unassembled WGS sequence"/>
</dbReference>